<dbReference type="PANTHER" id="PTHR37957">
    <property type="entry name" value="BLR7070 PROTEIN"/>
    <property type="match status" value="1"/>
</dbReference>
<evidence type="ECO:0000259" key="1">
    <source>
        <dbReference type="Pfam" id="PF13449"/>
    </source>
</evidence>
<dbReference type="GeneID" id="29921826"/>
<dbReference type="PANTHER" id="PTHR37957:SF1">
    <property type="entry name" value="PHYTASE-LIKE DOMAIN-CONTAINING PROTEIN"/>
    <property type="match status" value="1"/>
</dbReference>
<dbReference type="InterPro" id="IPR027372">
    <property type="entry name" value="Phytase-like_dom"/>
</dbReference>
<dbReference type="Proteomes" id="UP000017820">
    <property type="component" value="Unassembled WGS sequence"/>
</dbReference>
<evidence type="ECO:0000313" key="3">
    <source>
        <dbReference type="Proteomes" id="UP000017820"/>
    </source>
</evidence>
<organism evidence="2 3">
    <name type="scientific">Pseudoalteromonas luteoviolacea (strain 2ta16)</name>
    <dbReference type="NCBI Taxonomy" id="1353533"/>
    <lineage>
        <taxon>Bacteria</taxon>
        <taxon>Pseudomonadati</taxon>
        <taxon>Pseudomonadota</taxon>
        <taxon>Gammaproteobacteria</taxon>
        <taxon>Alteromonadales</taxon>
        <taxon>Pseudoalteromonadaceae</taxon>
        <taxon>Pseudoalteromonas</taxon>
    </lineage>
</organism>
<dbReference type="RefSeq" id="WP_023397765.1">
    <property type="nucleotide sequence ID" value="NZ_AUSV01000013.1"/>
</dbReference>
<gene>
    <name evidence="2" type="ORF">PL2TA16_00377</name>
</gene>
<evidence type="ECO:0000313" key="2">
    <source>
        <dbReference type="EMBL" id="ESP94377.1"/>
    </source>
</evidence>
<sequence length="376" mass="41907">MLPAYIAQFYLFCINRFMRTYLFLAILAPFFASSAPMKLKFLDEFIVPADLRVNGDKVGGLSSIEYTGDQYLLIVDDAKNPRYLDATINIKGKKIEHVRFDKSTALVKKGSEAGVVDPESLRIIPKSKSLVWCSEGSVRYKHAPAIFLQNEQGLASFALPKMFEIQDNSGPRHNAVFEGITVAPSGEGVWVSMEGPLKQDGKKATVQHGSMVRISYFDFASKQMQYQFAYYLEPLVNRAEAKPDAFRTTGLVEILQISKHQFLTMERSFTAGISDGGNSVSIYLVDMKEATDIKNLASLHKQQFRPANKTLLLDMETIRQQIGSKHIDNLEGITFGPMLENGNQSLLMVSDNNFNVHGKQLSQILLFEVITGGKAG</sequence>
<protein>
    <recommendedName>
        <fullName evidence="1">Phytase-like domain-containing protein</fullName>
    </recommendedName>
</protein>
<feature type="domain" description="Phytase-like" evidence="1">
    <location>
        <begin position="57"/>
        <end position="354"/>
    </location>
</feature>
<name>V4JHH9_PSEL2</name>
<dbReference type="Pfam" id="PF13449">
    <property type="entry name" value="Phytase-like"/>
    <property type="match status" value="1"/>
</dbReference>
<dbReference type="AlphaFoldDB" id="V4JHH9"/>
<dbReference type="PATRIC" id="fig|1353533.3.peg.801"/>
<reference evidence="2 3" key="1">
    <citation type="submission" date="2013-07" db="EMBL/GenBank/DDBJ databases">
        <title>Draft genome sequence of Pseudoalteromonas luteoviolacea 2ta16.</title>
        <authorList>
            <person name="Allen E.E."/>
            <person name="Azam F."/>
            <person name="Podell S."/>
        </authorList>
    </citation>
    <scope>NUCLEOTIDE SEQUENCE [LARGE SCALE GENOMIC DNA]</scope>
    <source>
        <strain evidence="2 3">2ta16</strain>
    </source>
</reference>
<proteinExistence type="predicted"/>
<accession>V4JHH9</accession>
<dbReference type="EMBL" id="AUSV01000013">
    <property type="protein sequence ID" value="ESP94377.1"/>
    <property type="molecule type" value="Genomic_DNA"/>
</dbReference>
<comment type="caution">
    <text evidence="2">The sequence shown here is derived from an EMBL/GenBank/DDBJ whole genome shotgun (WGS) entry which is preliminary data.</text>
</comment>